<dbReference type="SUPFAM" id="SSF46557">
    <property type="entry name" value="GreA transcript cleavage protein, N-terminal domain"/>
    <property type="match status" value="1"/>
</dbReference>
<comment type="similarity">
    <text evidence="1 8 9">Belongs to the GreA/GreB family.</text>
</comment>
<dbReference type="SUPFAM" id="SSF54534">
    <property type="entry name" value="FKBP-like"/>
    <property type="match status" value="1"/>
</dbReference>
<comment type="caution">
    <text evidence="12">The sequence shown here is derived from an EMBL/GenBank/DDBJ whole genome shotgun (WGS) entry which is preliminary data.</text>
</comment>
<evidence type="ECO:0000313" key="12">
    <source>
        <dbReference type="EMBL" id="MCU6794930.1"/>
    </source>
</evidence>
<accession>A0ABT2UJW2</accession>
<sequence>MAEKEVILTQEGLKKLEDELEHLKSVKRREVAERIKVAIGYGDISENSEYEDAKNEQAFIEGRVITLEKMLRNARIINNADVNTDTVSVGAIVTLKDLEFGETVEYNIVGTAEADPFNNKISNESPVGKAILGKPKGTKVDINVPAGTIQYEIIDIKK</sequence>
<name>A0ABT2UJW2_9BACL</name>
<dbReference type="PANTHER" id="PTHR30437">
    <property type="entry name" value="TRANSCRIPTION ELONGATION FACTOR GREA"/>
    <property type="match status" value="1"/>
</dbReference>
<keyword evidence="13" id="KW-1185">Reference proteome</keyword>
<keyword evidence="12" id="KW-0648">Protein biosynthesis</keyword>
<dbReference type="GO" id="GO:0003746">
    <property type="term" value="F:translation elongation factor activity"/>
    <property type="evidence" value="ECO:0007669"/>
    <property type="project" value="UniProtKB-KW"/>
</dbReference>
<evidence type="ECO:0000256" key="9">
    <source>
        <dbReference type="RuleBase" id="RU000556"/>
    </source>
</evidence>
<dbReference type="PANTHER" id="PTHR30437:SF4">
    <property type="entry name" value="TRANSCRIPTION ELONGATION FACTOR GREA"/>
    <property type="match status" value="1"/>
</dbReference>
<evidence type="ECO:0000256" key="3">
    <source>
        <dbReference type="ARBA" id="ARBA00023015"/>
    </source>
</evidence>
<keyword evidence="12" id="KW-0251">Elongation factor</keyword>
<dbReference type="InterPro" id="IPR018151">
    <property type="entry name" value="TF_GreA/GreB_CS"/>
</dbReference>
<dbReference type="NCBIfam" id="NF001263">
    <property type="entry name" value="PRK00226.1-4"/>
    <property type="match status" value="1"/>
</dbReference>
<evidence type="ECO:0000256" key="6">
    <source>
        <dbReference type="ARBA" id="ARBA00024916"/>
    </source>
</evidence>
<reference evidence="12 13" key="1">
    <citation type="submission" date="2022-09" db="EMBL/GenBank/DDBJ databases">
        <authorList>
            <person name="Han X.L."/>
            <person name="Wang Q."/>
            <person name="Lu T."/>
        </authorList>
    </citation>
    <scope>NUCLEOTIDE SEQUENCE [LARGE SCALE GENOMIC DNA]</scope>
    <source>
        <strain evidence="12 13">WQ 127069</strain>
    </source>
</reference>
<dbReference type="HAMAP" id="MF_00105">
    <property type="entry name" value="GreA_GreB"/>
    <property type="match status" value="1"/>
</dbReference>
<organism evidence="12 13">
    <name type="scientific">Paenibacillus baimaensis</name>
    <dbReference type="NCBI Taxonomy" id="2982185"/>
    <lineage>
        <taxon>Bacteria</taxon>
        <taxon>Bacillati</taxon>
        <taxon>Bacillota</taxon>
        <taxon>Bacilli</taxon>
        <taxon>Bacillales</taxon>
        <taxon>Paenibacillaceae</taxon>
        <taxon>Paenibacillus</taxon>
    </lineage>
</organism>
<evidence type="ECO:0000313" key="13">
    <source>
        <dbReference type="Proteomes" id="UP001652445"/>
    </source>
</evidence>
<dbReference type="RefSeq" id="WP_076237372.1">
    <property type="nucleotide sequence ID" value="NZ_JAOQIO010000088.1"/>
</dbReference>
<keyword evidence="5 8" id="KW-0804">Transcription</keyword>
<dbReference type="InterPro" id="IPR001437">
    <property type="entry name" value="Tscrpt_elong_fac_GreA/B_C"/>
</dbReference>
<dbReference type="Gene3D" id="3.10.50.30">
    <property type="entry name" value="Transcription elongation factor, GreA/GreB, C-terminal domain"/>
    <property type="match status" value="1"/>
</dbReference>
<dbReference type="Pfam" id="PF01272">
    <property type="entry name" value="GreA_GreB"/>
    <property type="match status" value="1"/>
</dbReference>
<dbReference type="PROSITE" id="PS00829">
    <property type="entry name" value="GREAB_1"/>
    <property type="match status" value="1"/>
</dbReference>
<dbReference type="Proteomes" id="UP001652445">
    <property type="component" value="Unassembled WGS sequence"/>
</dbReference>
<dbReference type="InterPro" id="IPR006359">
    <property type="entry name" value="Tscrpt_elong_fac_GreA"/>
</dbReference>
<dbReference type="Pfam" id="PF03449">
    <property type="entry name" value="GreA_GreB_N"/>
    <property type="match status" value="1"/>
</dbReference>
<dbReference type="InterPro" id="IPR036953">
    <property type="entry name" value="GreA/GreB_C_sf"/>
</dbReference>
<dbReference type="Gene3D" id="1.10.287.180">
    <property type="entry name" value="Transcription elongation factor, GreA/GreB, N-terminal domain"/>
    <property type="match status" value="1"/>
</dbReference>
<dbReference type="NCBIfam" id="TIGR01462">
    <property type="entry name" value="greA"/>
    <property type="match status" value="1"/>
</dbReference>
<dbReference type="InterPro" id="IPR022691">
    <property type="entry name" value="Tscrpt_elong_fac_GreA/B_N"/>
</dbReference>
<evidence type="ECO:0000256" key="4">
    <source>
        <dbReference type="ARBA" id="ARBA00023125"/>
    </source>
</evidence>
<evidence type="ECO:0000256" key="1">
    <source>
        <dbReference type="ARBA" id="ARBA00008213"/>
    </source>
</evidence>
<evidence type="ECO:0000256" key="5">
    <source>
        <dbReference type="ARBA" id="ARBA00023163"/>
    </source>
</evidence>
<evidence type="ECO:0000256" key="8">
    <source>
        <dbReference type="HAMAP-Rule" id="MF_00105"/>
    </source>
</evidence>
<keyword evidence="3 8" id="KW-0805">Transcription regulation</keyword>
<feature type="domain" description="Transcription elongation factor GreA/GreB C-terminal" evidence="10">
    <location>
        <begin position="84"/>
        <end position="157"/>
    </location>
</feature>
<comment type="function">
    <text evidence="6 8 9">Necessary for efficient RNA polymerase transcription elongation past template-encoded arresting sites. The arresting sites in DNA have the property of trapping a certain fraction of elongating RNA polymerases that pass through, resulting in locked ternary complexes. Cleavage of the nascent transcript by cleavage factors such as GreA or GreB allows the resumption of elongation from the new 3'terminus. GreA releases sequences of 2 to 3 nucleotides.</text>
</comment>
<dbReference type="InterPro" id="IPR028624">
    <property type="entry name" value="Tscrpt_elong_fac_GreA/B"/>
</dbReference>
<dbReference type="InterPro" id="IPR023459">
    <property type="entry name" value="Tscrpt_elong_fac_GreA/B_fam"/>
</dbReference>
<feature type="domain" description="Transcription elongation factor GreA/GreB N-terminal" evidence="11">
    <location>
        <begin position="6"/>
        <end position="76"/>
    </location>
</feature>
<evidence type="ECO:0000259" key="10">
    <source>
        <dbReference type="Pfam" id="PF01272"/>
    </source>
</evidence>
<gene>
    <name evidence="8 12" type="primary">greA</name>
    <name evidence="12" type="ORF">OB236_22745</name>
</gene>
<dbReference type="EMBL" id="JAOQIO010000088">
    <property type="protein sequence ID" value="MCU6794930.1"/>
    <property type="molecule type" value="Genomic_DNA"/>
</dbReference>
<protein>
    <recommendedName>
        <fullName evidence="2 8">Transcription elongation factor GreA</fullName>
    </recommendedName>
    <alternativeName>
        <fullName evidence="7 8">Transcript cleavage factor GreA</fullName>
    </alternativeName>
</protein>
<proteinExistence type="inferred from homology"/>
<evidence type="ECO:0000256" key="7">
    <source>
        <dbReference type="ARBA" id="ARBA00030776"/>
    </source>
</evidence>
<evidence type="ECO:0000259" key="11">
    <source>
        <dbReference type="Pfam" id="PF03449"/>
    </source>
</evidence>
<evidence type="ECO:0000256" key="2">
    <source>
        <dbReference type="ARBA" id="ARBA00013729"/>
    </source>
</evidence>
<dbReference type="PIRSF" id="PIRSF006092">
    <property type="entry name" value="GreA_GreB"/>
    <property type="match status" value="1"/>
</dbReference>
<keyword evidence="4 8" id="KW-0238">DNA-binding</keyword>
<dbReference type="InterPro" id="IPR036805">
    <property type="entry name" value="Tscrpt_elong_fac_GreA/B_N_sf"/>
</dbReference>